<keyword evidence="2 6" id="KW-1003">Cell membrane</keyword>
<dbReference type="Proteomes" id="UP001233999">
    <property type="component" value="Unassembled WGS sequence"/>
</dbReference>
<reference evidence="7" key="1">
    <citation type="journal article" date="2023" name="IScience">
        <title>Live-bearing cockroach genome reveals convergent evolutionary mechanisms linked to viviparity in insects and beyond.</title>
        <authorList>
            <person name="Fouks B."/>
            <person name="Harrison M.C."/>
            <person name="Mikhailova A.A."/>
            <person name="Marchal E."/>
            <person name="English S."/>
            <person name="Carruthers M."/>
            <person name="Jennings E.C."/>
            <person name="Chiamaka E.L."/>
            <person name="Frigard R.A."/>
            <person name="Pippel M."/>
            <person name="Attardo G.M."/>
            <person name="Benoit J.B."/>
            <person name="Bornberg-Bauer E."/>
            <person name="Tobe S.S."/>
        </authorList>
    </citation>
    <scope>NUCLEOTIDE SEQUENCE</scope>
    <source>
        <strain evidence="7">Stay&amp;Tobe</strain>
    </source>
</reference>
<evidence type="ECO:0000256" key="2">
    <source>
        <dbReference type="ARBA" id="ARBA00022475"/>
    </source>
</evidence>
<dbReference type="AlphaFoldDB" id="A0AAD8AK17"/>
<evidence type="ECO:0000256" key="3">
    <source>
        <dbReference type="ARBA" id="ARBA00022692"/>
    </source>
</evidence>
<feature type="transmembrane region" description="Helical" evidence="6">
    <location>
        <begin position="151"/>
        <end position="174"/>
    </location>
</feature>
<dbReference type="GO" id="GO:0050909">
    <property type="term" value="P:sensory perception of taste"/>
    <property type="evidence" value="ECO:0007669"/>
    <property type="project" value="InterPro"/>
</dbReference>
<feature type="transmembrane region" description="Helical" evidence="6">
    <location>
        <begin position="246"/>
        <end position="271"/>
    </location>
</feature>
<keyword evidence="5 6" id="KW-0472">Membrane</keyword>
<evidence type="ECO:0000313" key="7">
    <source>
        <dbReference type="EMBL" id="KAJ9599123.1"/>
    </source>
</evidence>
<evidence type="ECO:0000313" key="8">
    <source>
        <dbReference type="Proteomes" id="UP001233999"/>
    </source>
</evidence>
<comment type="similarity">
    <text evidence="6">Belongs to the insect chemoreceptor superfamily. Gustatory receptor (GR) family.</text>
</comment>
<feature type="transmembrane region" description="Helical" evidence="6">
    <location>
        <begin position="124"/>
        <end position="145"/>
    </location>
</feature>
<keyword evidence="4 6" id="KW-1133">Transmembrane helix</keyword>
<dbReference type="InterPro" id="IPR013604">
    <property type="entry name" value="7TM_chemorcpt"/>
</dbReference>
<name>A0AAD8AK17_DIPPU</name>
<evidence type="ECO:0000256" key="1">
    <source>
        <dbReference type="ARBA" id="ARBA00004651"/>
    </source>
</evidence>
<comment type="subcellular location">
    <subcellularLocation>
        <location evidence="1 6">Cell membrane</location>
        <topology evidence="1 6">Multi-pass membrane protein</topology>
    </subcellularLocation>
</comment>
<feature type="non-terminal residue" evidence="7">
    <location>
        <position position="310"/>
    </location>
</feature>
<gene>
    <name evidence="7" type="ORF">L9F63_010391</name>
</gene>
<evidence type="ECO:0000256" key="6">
    <source>
        <dbReference type="RuleBase" id="RU363108"/>
    </source>
</evidence>
<evidence type="ECO:0000256" key="4">
    <source>
        <dbReference type="ARBA" id="ARBA00022989"/>
    </source>
</evidence>
<proteinExistence type="inferred from homology"/>
<dbReference type="GO" id="GO:0007165">
    <property type="term" value="P:signal transduction"/>
    <property type="evidence" value="ECO:0007669"/>
    <property type="project" value="UniProtKB-KW"/>
</dbReference>
<dbReference type="EMBL" id="JASPKZ010000831">
    <property type="protein sequence ID" value="KAJ9599123.1"/>
    <property type="molecule type" value="Genomic_DNA"/>
</dbReference>
<comment type="function">
    <text evidence="6">Gustatory receptor which mediates acceptance or avoidance behavior, depending on its substrates.</text>
</comment>
<feature type="transmembrane region" description="Helical" evidence="6">
    <location>
        <begin position="277"/>
        <end position="301"/>
    </location>
</feature>
<reference evidence="7" key="2">
    <citation type="submission" date="2023-05" db="EMBL/GenBank/DDBJ databases">
        <authorList>
            <person name="Fouks B."/>
        </authorList>
    </citation>
    <scope>NUCLEOTIDE SEQUENCE</scope>
    <source>
        <strain evidence="7">Stay&amp;Tobe</strain>
        <tissue evidence="7">Testes</tissue>
    </source>
</reference>
<keyword evidence="6" id="KW-0807">Transducer</keyword>
<comment type="caution">
    <text evidence="7">The sequence shown here is derived from an EMBL/GenBank/DDBJ whole genome shotgun (WGS) entry which is preliminary data.</text>
</comment>
<protein>
    <recommendedName>
        <fullName evidence="6">Gustatory receptor</fullName>
    </recommendedName>
</protein>
<comment type="caution">
    <text evidence="6">Lacks conserved residue(s) required for the propagation of feature annotation.</text>
</comment>
<dbReference type="Pfam" id="PF08395">
    <property type="entry name" value="7tm_7"/>
    <property type="match status" value="1"/>
</dbReference>
<feature type="transmembrane region" description="Helical" evidence="6">
    <location>
        <begin position="73"/>
        <end position="96"/>
    </location>
</feature>
<keyword evidence="3 6" id="KW-0812">Transmembrane</keyword>
<evidence type="ECO:0000256" key="5">
    <source>
        <dbReference type="ARBA" id="ARBA00023136"/>
    </source>
</evidence>
<feature type="transmembrane region" description="Helical" evidence="6">
    <location>
        <begin position="39"/>
        <end position="61"/>
    </location>
</feature>
<accession>A0AAD8AK17</accession>
<keyword evidence="6" id="KW-0675">Receptor</keyword>
<dbReference type="GO" id="GO:0005886">
    <property type="term" value="C:plasma membrane"/>
    <property type="evidence" value="ECO:0007669"/>
    <property type="project" value="UniProtKB-SubCell"/>
</dbReference>
<sequence>MNPYIRTVFYVSKVLNLIPTKITKNRNIYKFNKISVPKLIINTFFHSFCNIMYFLNCFLFVSANMKENVKKYGAYFLAVASSICHIAVISVCTIYGNKIFDLVFCSQSFVYFQLARKKESYKEIIFITAIAFLLLFLNSVNSIYLFVISNYLFMITYCTWYVMIISINVTCLHFTTIMQHLKIIIEKINYLFSKMQIKPTAVSSVRTTKCNFMKHKTEIHKIKLLMKYYCILCNSTVEINRIYSPIMLIIAAKMFVVATYFTLIIQNYIFLKDETDIYTIFNFLTWSGLEIVTFYTVLYACSSFVKEVRQ</sequence>
<organism evidence="7 8">
    <name type="scientific">Diploptera punctata</name>
    <name type="common">Pacific beetle cockroach</name>
    <dbReference type="NCBI Taxonomy" id="6984"/>
    <lineage>
        <taxon>Eukaryota</taxon>
        <taxon>Metazoa</taxon>
        <taxon>Ecdysozoa</taxon>
        <taxon>Arthropoda</taxon>
        <taxon>Hexapoda</taxon>
        <taxon>Insecta</taxon>
        <taxon>Pterygota</taxon>
        <taxon>Neoptera</taxon>
        <taxon>Polyneoptera</taxon>
        <taxon>Dictyoptera</taxon>
        <taxon>Blattodea</taxon>
        <taxon>Blaberoidea</taxon>
        <taxon>Blaberidae</taxon>
        <taxon>Diplopterinae</taxon>
        <taxon>Diploptera</taxon>
    </lineage>
</organism>
<keyword evidence="8" id="KW-1185">Reference proteome</keyword>